<gene>
    <name evidence="1" type="ordered locus">Igni_1361</name>
</gene>
<sequence>MDYLNSEAFDERPVGVADVGGTKTRVALYENDSLKELEEFPTPKEEPLWKPLWSYFKDKEVQNIVIATMGPLKMSEGKVVSNPHSQIKDQEVGRPLMERLKIPVLVINDCVAGAYAEFKARNVENLVYLAFGTGVGAGAVVDGRLLLGREGNAHEVGHFVMSLGLGLRCGCGKTDHAEAVLGGSNIVNYFKREGFEARNAAELFNLIRSNPKAFELFKRALNSFVSSVIAFYDPEVVVLGGGVFSKNKKVFFSALEELEDYLLWEAPKVEEALYGELSPLYGAGALGVERPQWLIKKLRYVFK</sequence>
<proteinExistence type="predicted"/>
<dbReference type="PhylomeDB" id="A8AC85"/>
<dbReference type="KEGG" id="iho:Igni_1361"/>
<dbReference type="STRING" id="453591.Igni_1361"/>
<dbReference type="GO" id="GO:0008761">
    <property type="term" value="F:UDP-N-acetylglucosamine 2-epimerase activity"/>
    <property type="evidence" value="ECO:0007669"/>
    <property type="project" value="TreeGrafter"/>
</dbReference>
<reference evidence="1 2" key="1">
    <citation type="journal article" date="2008" name="Genome Biol.">
        <title>A genomic analysis of the archaeal system Ignicoccus hospitalis-Nanoarchaeum equitans.</title>
        <authorList>
            <person name="Podar M."/>
            <person name="Anderson I."/>
            <person name="Makarova K.S."/>
            <person name="Elkins J.G."/>
            <person name="Ivanova N."/>
            <person name="Wall M.A."/>
            <person name="Lykidis A."/>
            <person name="Mavromatis K."/>
            <person name="Sun H."/>
            <person name="Hudson M.E."/>
            <person name="Chen W."/>
            <person name="Deciu C."/>
            <person name="Hutchison D."/>
            <person name="Eads J.R."/>
            <person name="Anderson A."/>
            <person name="Fernandes F."/>
            <person name="Szeto E."/>
            <person name="Lapidus A."/>
            <person name="Kyrpides N.C."/>
            <person name="Saier M.H.Jr."/>
            <person name="Richardson P.M."/>
            <person name="Rachel R."/>
            <person name="Huber H."/>
            <person name="Eisen J.A."/>
            <person name="Koonin E.V."/>
            <person name="Keller M."/>
            <person name="Stetter K.O."/>
        </authorList>
    </citation>
    <scope>NUCLEOTIDE SEQUENCE [LARGE SCALE GENOMIC DNA]</scope>
    <source>
        <strain evidence="2">KIN4/I / DSM 18386 / JCM 14125</strain>
    </source>
</reference>
<organism evidence="1 2">
    <name type="scientific">Ignicoccus hospitalis (strain KIN4/I / DSM 18386 / JCM 14125)</name>
    <dbReference type="NCBI Taxonomy" id="453591"/>
    <lineage>
        <taxon>Archaea</taxon>
        <taxon>Thermoproteota</taxon>
        <taxon>Thermoprotei</taxon>
        <taxon>Desulfurococcales</taxon>
        <taxon>Desulfurococcaceae</taxon>
        <taxon>Ignicoccus</taxon>
    </lineage>
</organism>
<dbReference type="OrthoDB" id="206224at2157"/>
<dbReference type="InterPro" id="IPR043129">
    <property type="entry name" value="ATPase_NBD"/>
</dbReference>
<name>A8AC85_IGNH4</name>
<dbReference type="GO" id="GO:0009384">
    <property type="term" value="F:N-acylmannosamine kinase activity"/>
    <property type="evidence" value="ECO:0007669"/>
    <property type="project" value="TreeGrafter"/>
</dbReference>
<keyword evidence="1" id="KW-0418">Kinase</keyword>
<dbReference type="AlphaFoldDB" id="A8AC85"/>
<dbReference type="Proteomes" id="UP000000262">
    <property type="component" value="Chromosome"/>
</dbReference>
<keyword evidence="2" id="KW-1185">Reference proteome</keyword>
<dbReference type="PANTHER" id="PTHR18964:SF149">
    <property type="entry name" value="BIFUNCTIONAL UDP-N-ACETYLGLUCOSAMINE 2-EPIMERASE_N-ACETYLMANNOSAMINE KINASE"/>
    <property type="match status" value="1"/>
</dbReference>
<accession>A8AC85</accession>
<dbReference type="RefSeq" id="WP_012123501.1">
    <property type="nucleotide sequence ID" value="NC_009776.1"/>
</dbReference>
<dbReference type="InterPro" id="IPR000600">
    <property type="entry name" value="ROK"/>
</dbReference>
<dbReference type="PANTHER" id="PTHR18964">
    <property type="entry name" value="ROK (REPRESSOR, ORF, KINASE) FAMILY"/>
    <property type="match status" value="1"/>
</dbReference>
<dbReference type="Gene3D" id="3.30.420.40">
    <property type="match status" value="2"/>
</dbReference>
<dbReference type="EMBL" id="CP000816">
    <property type="protein sequence ID" value="ABU82537.1"/>
    <property type="molecule type" value="Genomic_DNA"/>
</dbReference>
<keyword evidence="1" id="KW-0808">Transferase</keyword>
<dbReference type="GeneID" id="5562411"/>
<protein>
    <submittedName>
        <fullName evidence="1">Glucokinase</fullName>
    </submittedName>
</protein>
<dbReference type="HOGENOM" id="CLU_036604_0_1_2"/>
<dbReference type="Pfam" id="PF00480">
    <property type="entry name" value="ROK"/>
    <property type="match status" value="1"/>
</dbReference>
<dbReference type="SUPFAM" id="SSF53067">
    <property type="entry name" value="Actin-like ATPase domain"/>
    <property type="match status" value="1"/>
</dbReference>
<dbReference type="eggNOG" id="arCOG04280">
    <property type="taxonomic scope" value="Archaea"/>
</dbReference>
<evidence type="ECO:0000313" key="1">
    <source>
        <dbReference type="EMBL" id="ABU82537.1"/>
    </source>
</evidence>
<evidence type="ECO:0000313" key="2">
    <source>
        <dbReference type="Proteomes" id="UP000000262"/>
    </source>
</evidence>